<feature type="domain" description="Bacterial surface antigen (D15)" evidence="5">
    <location>
        <begin position="297"/>
        <end position="590"/>
    </location>
</feature>
<keyword evidence="7" id="KW-0614">Plasmid</keyword>
<evidence type="ECO:0000259" key="5">
    <source>
        <dbReference type="Pfam" id="PF01103"/>
    </source>
</evidence>
<keyword evidence="2" id="KW-1134">Transmembrane beta strand</keyword>
<sequence length="590" mass="63794">MSGLASGCSDELSLAEASPPETQIDSYEIVLDGAPSEDFSDLAEEALQTYRLEENGAQSRAFLRRRAEGDIETIVKMLKSQGYYEGTASIELSPPEAEEVTVTLHVIPGPRYDLAAHDFQLIEVDDTPPPLDAKALGSPVGEPAVAARIVGAEDAAVGLLQRKGFAYAKFLGRDAVADPAAHTIEVQSSFQVGRHYTFGDVTFDNITVVEDEYLRTYINWDPDETFSQAKLREYQKELSNTGLFTAVSADTPEKAPKSRALPITVTGEARPPRTASAGLYYDTTDGVLVQGSLAHRNLFGRNEQGAVTLEAGVDTQRLEFTYLEPQFKRDGQNLVGGLELRNEDIDAYEETGGTLTLGVERELSDVWTVGAGGLLEISRIQDDGEDSDAFLGGIPAFVRYDDTDDLLDPREGIRFRINATPIGGEYNDESTAFLVLDGNASTYVPLDEHRKYVLALHGRLATILAEDLDRVPPTRRLYAGGGGSIRGYGTDMVGPLDDNGDPVGGLSAMELGAEMRAQVYGDFGVVGFLDAGSVSTEAYPDFDDGVQVSAGVGGRYYSPVGPIRFDIGVPLNPRDSDDDFQLYFSIGQAF</sequence>
<dbReference type="RefSeq" id="WP_143972283.1">
    <property type="nucleotide sequence ID" value="NZ_CP040819.1"/>
</dbReference>
<feature type="domain" description="POTRA" evidence="6">
    <location>
        <begin position="196"/>
        <end position="254"/>
    </location>
</feature>
<gene>
    <name evidence="7" type="ORF">FDP22_18735</name>
</gene>
<keyword evidence="3" id="KW-0472">Membrane</keyword>
<evidence type="ECO:0000256" key="3">
    <source>
        <dbReference type="ARBA" id="ARBA00023136"/>
    </source>
</evidence>
<dbReference type="KEGG" id="ppru:FDP22_18735"/>
<dbReference type="Proteomes" id="UP000305888">
    <property type="component" value="Plasmid pD4M1A"/>
</dbReference>
<dbReference type="InterPro" id="IPR000184">
    <property type="entry name" value="Bac_surfAg_D15"/>
</dbReference>
<dbReference type="Gene3D" id="2.40.160.50">
    <property type="entry name" value="membrane protein fhac: a member of the omp85/tpsb transporter family"/>
    <property type="match status" value="1"/>
</dbReference>
<organism evidence="7 8">
    <name type="scientific">Paroceanicella profunda</name>
    <dbReference type="NCBI Taxonomy" id="2579971"/>
    <lineage>
        <taxon>Bacteria</taxon>
        <taxon>Pseudomonadati</taxon>
        <taxon>Pseudomonadota</taxon>
        <taxon>Alphaproteobacteria</taxon>
        <taxon>Rhodobacterales</taxon>
        <taxon>Paracoccaceae</taxon>
        <taxon>Paroceanicella</taxon>
    </lineage>
</organism>
<dbReference type="InterPro" id="IPR010827">
    <property type="entry name" value="BamA/TamA_POTRA"/>
</dbReference>
<dbReference type="Pfam" id="PF07244">
    <property type="entry name" value="POTRA"/>
    <property type="match status" value="1"/>
</dbReference>
<dbReference type="AlphaFoldDB" id="A0A5B8FYC9"/>
<dbReference type="InterPro" id="IPR039910">
    <property type="entry name" value="D15-like"/>
</dbReference>
<evidence type="ECO:0000313" key="7">
    <source>
        <dbReference type="EMBL" id="QDL93916.1"/>
    </source>
</evidence>
<dbReference type="Pfam" id="PF01103">
    <property type="entry name" value="Omp85"/>
    <property type="match status" value="1"/>
</dbReference>
<evidence type="ECO:0000313" key="8">
    <source>
        <dbReference type="Proteomes" id="UP000305888"/>
    </source>
</evidence>
<proteinExistence type="predicted"/>
<evidence type="ECO:0000256" key="4">
    <source>
        <dbReference type="SAM" id="MobiDB-lite"/>
    </source>
</evidence>
<comment type="subcellular location">
    <subcellularLocation>
        <location evidence="1">Membrane</location>
    </subcellularLocation>
</comment>
<feature type="region of interest" description="Disordered" evidence="4">
    <location>
        <begin position="1"/>
        <end position="20"/>
    </location>
</feature>
<keyword evidence="8" id="KW-1185">Reference proteome</keyword>
<dbReference type="PANTHER" id="PTHR12815">
    <property type="entry name" value="SORTING AND ASSEMBLY MACHINERY SAMM50 PROTEIN FAMILY MEMBER"/>
    <property type="match status" value="1"/>
</dbReference>
<keyword evidence="2" id="KW-0812">Transmembrane</keyword>
<reference evidence="7 8" key="1">
    <citation type="submission" date="2019-06" db="EMBL/GenBank/DDBJ databases">
        <title>Genome sequence of Rhodobacteraceae bacterium D4M1.</title>
        <authorList>
            <person name="Cao J."/>
        </authorList>
    </citation>
    <scope>NUCLEOTIDE SEQUENCE [LARGE SCALE GENOMIC DNA]</scope>
    <source>
        <strain evidence="7 8">D4M1</strain>
        <plasmid evidence="8">pd4m1a</plasmid>
    </source>
</reference>
<evidence type="ECO:0000256" key="1">
    <source>
        <dbReference type="ARBA" id="ARBA00004370"/>
    </source>
</evidence>
<dbReference type="Gene3D" id="3.10.20.310">
    <property type="entry name" value="membrane protein fhac"/>
    <property type="match status" value="1"/>
</dbReference>
<dbReference type="OrthoDB" id="9769707at2"/>
<name>A0A5B8FYC9_9RHOB</name>
<evidence type="ECO:0008006" key="9">
    <source>
        <dbReference type="Google" id="ProtNLM"/>
    </source>
</evidence>
<geneLocation type="plasmid" evidence="8">
    <name>pd4m1a</name>
</geneLocation>
<accession>A0A5B8FYC9</accession>
<dbReference type="PANTHER" id="PTHR12815:SF42">
    <property type="entry name" value="BACTERIAL SURFACE ANTIGEN (D15) DOMAIN-CONTAINING PROTEIN"/>
    <property type="match status" value="1"/>
</dbReference>
<evidence type="ECO:0000259" key="6">
    <source>
        <dbReference type="Pfam" id="PF07244"/>
    </source>
</evidence>
<dbReference type="EMBL" id="CP040819">
    <property type="protein sequence ID" value="QDL93916.1"/>
    <property type="molecule type" value="Genomic_DNA"/>
</dbReference>
<dbReference type="GO" id="GO:0019867">
    <property type="term" value="C:outer membrane"/>
    <property type="evidence" value="ECO:0007669"/>
    <property type="project" value="InterPro"/>
</dbReference>
<evidence type="ECO:0000256" key="2">
    <source>
        <dbReference type="ARBA" id="ARBA00022452"/>
    </source>
</evidence>
<protein>
    <recommendedName>
        <fullName evidence="9">Outer membrane protein assembly factor</fullName>
    </recommendedName>
</protein>